<organism evidence="2">
    <name type="scientific">marine sediment metagenome</name>
    <dbReference type="NCBI Taxonomy" id="412755"/>
    <lineage>
        <taxon>unclassified sequences</taxon>
        <taxon>metagenomes</taxon>
        <taxon>ecological metagenomes</taxon>
    </lineage>
</organism>
<sequence>LKRRENNTYYVDDYEEFKQIVEGDGGFIYAHWDGTSETELKIKEETKATIRCIPVNNKPEKGKCIYSGKPSTQRVIFAKAY</sequence>
<proteinExistence type="predicted"/>
<dbReference type="AlphaFoldDB" id="X1T5B4"/>
<gene>
    <name evidence="2" type="ORF">S12H4_23259</name>
</gene>
<accession>X1T5B4</accession>
<protein>
    <recommendedName>
        <fullName evidence="1">Proline-tRNA ligase class II C-terminal domain-containing protein</fullName>
    </recommendedName>
</protein>
<dbReference type="SMART" id="SM00946">
    <property type="entry name" value="ProRS-C_1"/>
    <property type="match status" value="1"/>
</dbReference>
<dbReference type="Pfam" id="PF09180">
    <property type="entry name" value="ProRS-C_1"/>
    <property type="match status" value="1"/>
</dbReference>
<dbReference type="GO" id="GO:0004827">
    <property type="term" value="F:proline-tRNA ligase activity"/>
    <property type="evidence" value="ECO:0007669"/>
    <property type="project" value="InterPro"/>
</dbReference>
<dbReference type="GO" id="GO:0005737">
    <property type="term" value="C:cytoplasm"/>
    <property type="evidence" value="ECO:0007669"/>
    <property type="project" value="InterPro"/>
</dbReference>
<dbReference type="SUPFAM" id="SSF64586">
    <property type="entry name" value="C-terminal domain of ProRS"/>
    <property type="match status" value="1"/>
</dbReference>
<reference evidence="2" key="1">
    <citation type="journal article" date="2014" name="Front. Microbiol.">
        <title>High frequency of phylogenetically diverse reductive dehalogenase-homologous genes in deep subseafloor sedimentary metagenomes.</title>
        <authorList>
            <person name="Kawai M."/>
            <person name="Futagami T."/>
            <person name="Toyoda A."/>
            <person name="Takaki Y."/>
            <person name="Nishi S."/>
            <person name="Hori S."/>
            <person name="Arai W."/>
            <person name="Tsubouchi T."/>
            <person name="Morono Y."/>
            <person name="Uchiyama I."/>
            <person name="Ito T."/>
            <person name="Fujiyama A."/>
            <person name="Inagaki F."/>
            <person name="Takami H."/>
        </authorList>
    </citation>
    <scope>NUCLEOTIDE SEQUENCE</scope>
    <source>
        <strain evidence="2">Expedition CK06-06</strain>
    </source>
</reference>
<dbReference type="Gene3D" id="3.30.110.30">
    <property type="entry name" value="C-terminal domain of ProRS"/>
    <property type="match status" value="1"/>
</dbReference>
<dbReference type="GO" id="GO:0005524">
    <property type="term" value="F:ATP binding"/>
    <property type="evidence" value="ECO:0007669"/>
    <property type="project" value="InterPro"/>
</dbReference>
<dbReference type="InterPro" id="IPR016061">
    <property type="entry name" value="Pro-tRNA_ligase_II_C"/>
</dbReference>
<name>X1T5B4_9ZZZZ</name>
<feature type="domain" description="Proline-tRNA ligase class II C-terminal" evidence="1">
    <location>
        <begin position="14"/>
        <end position="81"/>
    </location>
</feature>
<evidence type="ECO:0000259" key="1">
    <source>
        <dbReference type="SMART" id="SM00946"/>
    </source>
</evidence>
<dbReference type="EMBL" id="BARW01012310">
    <property type="protein sequence ID" value="GAI82800.1"/>
    <property type="molecule type" value="Genomic_DNA"/>
</dbReference>
<dbReference type="GO" id="GO:0006433">
    <property type="term" value="P:prolyl-tRNA aminoacylation"/>
    <property type="evidence" value="ECO:0007669"/>
    <property type="project" value="InterPro"/>
</dbReference>
<comment type="caution">
    <text evidence="2">The sequence shown here is derived from an EMBL/GenBank/DDBJ whole genome shotgun (WGS) entry which is preliminary data.</text>
</comment>
<dbReference type="InterPro" id="IPR017449">
    <property type="entry name" value="Pro-tRNA_synth_II"/>
</dbReference>
<evidence type="ECO:0000313" key="2">
    <source>
        <dbReference type="EMBL" id="GAI82800.1"/>
    </source>
</evidence>
<feature type="non-terminal residue" evidence="2">
    <location>
        <position position="1"/>
    </location>
</feature>